<accession>A0A3M4KGQ1</accession>
<proteinExistence type="predicted"/>
<organism evidence="1 2">
    <name type="scientific">Pseudomonas syringae pv. actinidiae</name>
    <dbReference type="NCBI Taxonomy" id="103796"/>
    <lineage>
        <taxon>Bacteria</taxon>
        <taxon>Pseudomonadati</taxon>
        <taxon>Pseudomonadota</taxon>
        <taxon>Gammaproteobacteria</taxon>
        <taxon>Pseudomonadales</taxon>
        <taxon>Pseudomonadaceae</taxon>
        <taxon>Pseudomonas</taxon>
        <taxon>Pseudomonas syringae</taxon>
    </lineage>
</organism>
<evidence type="ECO:0000313" key="2">
    <source>
        <dbReference type="Proteomes" id="UP000273140"/>
    </source>
</evidence>
<dbReference type="RefSeq" id="WP_017702075.1">
    <property type="nucleotide sequence ID" value="NZ_RBRB01000309.1"/>
</dbReference>
<reference evidence="1 2" key="1">
    <citation type="submission" date="2018-08" db="EMBL/GenBank/DDBJ databases">
        <title>Recombination of ecologically and evolutionarily significant loci maintains genetic cohesion in the Pseudomonas syringae species complex.</title>
        <authorList>
            <person name="Dillon M."/>
            <person name="Thakur S."/>
            <person name="Almeida R.N.D."/>
            <person name="Weir B.S."/>
            <person name="Guttman D.S."/>
        </authorList>
    </citation>
    <scope>NUCLEOTIDE SEQUENCE [LARGE SCALE GENOMIC DNA]</scope>
    <source>
        <strain evidence="1 2">ICMP 19074</strain>
    </source>
</reference>
<sequence length="55" mass="6494">MHIEELKRKFAFDVTFKDDFIALREVNRHVVRGGFSFVEDLQPVFAIAQLQECRP</sequence>
<gene>
    <name evidence="1" type="ORF">ALQ07_00803</name>
</gene>
<evidence type="ECO:0000313" key="1">
    <source>
        <dbReference type="EMBL" id="RMQ28214.1"/>
    </source>
</evidence>
<protein>
    <submittedName>
        <fullName evidence="1">Uncharacterized protein</fullName>
    </submittedName>
</protein>
<dbReference type="EMBL" id="RBRB01000309">
    <property type="protein sequence ID" value="RMQ28214.1"/>
    <property type="molecule type" value="Genomic_DNA"/>
</dbReference>
<dbReference type="AlphaFoldDB" id="A0A3M4KGQ1"/>
<name>A0A3M4KGQ1_PSESF</name>
<comment type="caution">
    <text evidence="1">The sequence shown here is derived from an EMBL/GenBank/DDBJ whole genome shotgun (WGS) entry which is preliminary data.</text>
</comment>
<dbReference type="Proteomes" id="UP000273140">
    <property type="component" value="Unassembled WGS sequence"/>
</dbReference>